<sequence>MGQSESSDTRLMYANVMDFAIKIRPPDKMNIINAGRDVVSIFQEILNSECLISCQRFKHQSSTFKMYIKGYPFSHQGKSTLYFKVVFLKILDRLYQSLEMVPFISSDLSLINDTSTIFFKKVKKVDQSGKYACIAPSGIDSLYLLSLPSNAVKNIIEEVDNSWGIYSEVEEKISNCFKIKMNGSPWGPGGKGEKATKIRRLLLKIFAIMKSSQYRYVTNINMKGTTDNLFFRFDPTLVPDNNLAFVLYLSKKNRLRFIDGPENVTTQIKNTINQFWSGGVTCERIYNDALEFKISGCPWSAHSYAAANSRMLTSIILKEIRNLGYQTIATLDISRRSDDKSIFVFGGGSGFQISPDLNIKWTCLYFCGRNKLMLVGVHEDVVSILQDCLKPLKEDNGKKEGDIYLWKFTSNVFSYGNNSSKEIFCIILLSIYRRMQAIGWFLTSSADVSSKTIERNDTRESYDAHSWYFLCTTSG</sequence>
<accession>A0A0K2TRL5</accession>
<reference evidence="1" key="1">
    <citation type="submission" date="2014-05" db="EMBL/GenBank/DDBJ databases">
        <authorList>
            <person name="Chronopoulou M."/>
        </authorList>
    </citation>
    <scope>NUCLEOTIDE SEQUENCE</scope>
    <source>
        <tissue evidence="1">Whole organism</tissue>
    </source>
</reference>
<dbReference type="AlphaFoldDB" id="A0A0K2TRL5"/>
<dbReference type="RefSeq" id="XP_071742788.1">
    <property type="nucleotide sequence ID" value="XM_071886687.1"/>
</dbReference>
<proteinExistence type="predicted"/>
<organism evidence="1">
    <name type="scientific">Lepeophtheirus salmonis</name>
    <name type="common">Salmon louse</name>
    <name type="synonym">Caligus salmonis</name>
    <dbReference type="NCBI Taxonomy" id="72036"/>
    <lineage>
        <taxon>Eukaryota</taxon>
        <taxon>Metazoa</taxon>
        <taxon>Ecdysozoa</taxon>
        <taxon>Arthropoda</taxon>
        <taxon>Crustacea</taxon>
        <taxon>Multicrustacea</taxon>
        <taxon>Hexanauplia</taxon>
        <taxon>Copepoda</taxon>
        <taxon>Siphonostomatoida</taxon>
        <taxon>Caligidae</taxon>
        <taxon>Lepeophtheirus</taxon>
    </lineage>
</organism>
<name>A0A0K2TRL5_LEPSM</name>
<dbReference type="OrthoDB" id="57679at2759"/>
<dbReference type="EMBL" id="HACA01011328">
    <property type="protein sequence ID" value="CDW28689.1"/>
    <property type="molecule type" value="Transcribed_RNA"/>
</dbReference>
<protein>
    <submittedName>
        <fullName evidence="1">Uncharacterized protein</fullName>
    </submittedName>
</protein>
<dbReference type="PANTHER" id="PTHR38696:SF1">
    <property type="entry name" value="MEDIATOR OF RNA POLYMERASE II TRANSCRIPTION SUBUNIT 13"/>
    <property type="match status" value="1"/>
</dbReference>
<dbReference type="PANTHER" id="PTHR38696">
    <property type="entry name" value="MEDIATOR OF RNA POLYMERASE II TRANSCRIPTION SUBUNIT 13"/>
    <property type="match status" value="1"/>
</dbReference>
<evidence type="ECO:0000313" key="1">
    <source>
        <dbReference type="EMBL" id="CDW28689.1"/>
    </source>
</evidence>
<dbReference type="GeneID" id="139904714"/>